<evidence type="ECO:0000256" key="5">
    <source>
        <dbReference type="ARBA" id="ARBA00023029"/>
    </source>
</evidence>
<dbReference type="PANTHER" id="PTHR43493:SF5">
    <property type="entry name" value="DNA GYRASE SUBUNIT A, CHLOROPLASTIC_MITOCHONDRIAL"/>
    <property type="match status" value="1"/>
</dbReference>
<feature type="compositionally biased region" description="Polar residues" evidence="11">
    <location>
        <begin position="821"/>
        <end position="834"/>
    </location>
</feature>
<dbReference type="AlphaFoldDB" id="B3QRZ3"/>
<dbReference type="InterPro" id="IPR006691">
    <property type="entry name" value="GyrA/parC_rep"/>
</dbReference>
<dbReference type="GO" id="GO:0005694">
    <property type="term" value="C:chromosome"/>
    <property type="evidence" value="ECO:0007669"/>
    <property type="project" value="InterPro"/>
</dbReference>
<dbReference type="GO" id="GO:0006265">
    <property type="term" value="P:DNA topological change"/>
    <property type="evidence" value="ECO:0007669"/>
    <property type="project" value="UniProtKB-UniRule"/>
</dbReference>
<dbReference type="Pfam" id="PF03989">
    <property type="entry name" value="DNA_gyraseA_C"/>
    <property type="match status" value="6"/>
</dbReference>
<sequence>MQREKIIPINIEDEMRDSYLDYSMSVIVSRALPDVRDGLKPVHRRVLFGMNELGLQAGRSYKKSARVVGEVLGKYHPHGDSAVYDSIVRMVQNFSLRYPLVDGQGNFGSVDGDAPAAMRYTEVRMMRISSEILRDLDKNTIDFAPNFDDSLEEPIVLPAAFPNLLINGASGIAVGMATNIPPHNLTEVIDGVIAYINNPEITIEELMTYIKAPDFPTAGIIYGYNGVRDAYLTGRGKIVLRAKVQVEVTPKNGRESIIITELPYQVNKARLIEKIAGLVQQKKVEGIADLRDESDRDGMRVVIELKKDAVTQVVINRLFKLTQLQETFGVIMLALVGGIPRVLTLKETIQYYVNHRHEVILRRTRFELDEAERRAHILEGLKICLDNLDEIIATIRQSPDTETARERLMATFSLSDLQAKAILDMRLQRLTGLERQKIEDEYLELLKTIEGLRAILANEKLQMQLIKKELLQIKKTYGDERRTQIVYETEDFSVEDMIAEEDVVITITHQGYIKRFPVSGYRRQGRGGRGISGVSAREDDFIEHMFIASTHHYILFFTSHGKCYWLKVHEIPEAGRTARGRSITNLIEFATGEKIKASINVKEFNDTQFIVMATKNGTIKKTPLSEYSNPRRSGIIAINITDNDELVGASLTDGSHQIVLAKNTGYAVRFPEQNVRPMGRNSIGVKGASISGDEAIISMVSTPRNDATLLAITDNGYGKRSAIEDYRMTKRGANGVITLKANEKVGKLVDMLEVNDGEDIIIITNKGIVNRQHIADIRVMGRNTSGVRLIRLDEDDFVSAVARVPKEDTEEEETPEENDNQISLPLDSSDNNPQPEDEDPE</sequence>
<keyword evidence="7 9" id="KW-0413">Isomerase</keyword>
<comment type="subcellular location">
    <subcellularLocation>
        <location evidence="9">Cytoplasm</location>
    </subcellularLocation>
</comment>
<evidence type="ECO:0000256" key="6">
    <source>
        <dbReference type="ARBA" id="ARBA00023125"/>
    </source>
</evidence>
<feature type="domain" description="Topo IIA-type catalytic" evidence="12">
    <location>
        <begin position="32"/>
        <end position="497"/>
    </location>
</feature>
<dbReference type="InterPro" id="IPR050220">
    <property type="entry name" value="Type_II_DNA_Topoisomerases"/>
</dbReference>
<dbReference type="InterPro" id="IPR035516">
    <property type="entry name" value="Gyrase/topoIV_suA_C"/>
</dbReference>
<dbReference type="SMART" id="SM00434">
    <property type="entry name" value="TOP4c"/>
    <property type="match status" value="1"/>
</dbReference>
<dbReference type="Gene3D" id="1.10.268.10">
    <property type="entry name" value="Topoisomerase, domain 3"/>
    <property type="match status" value="1"/>
</dbReference>
<dbReference type="Gene3D" id="3.30.1360.40">
    <property type="match status" value="1"/>
</dbReference>
<dbReference type="FunFam" id="2.120.10.90:FF:000005">
    <property type="entry name" value="DNA topoisomerase 4 subunit A"/>
    <property type="match status" value="1"/>
</dbReference>
<evidence type="ECO:0000256" key="2">
    <source>
        <dbReference type="ARBA" id="ARBA00008263"/>
    </source>
</evidence>
<gene>
    <name evidence="9" type="primary">gyrA</name>
    <name evidence="13" type="ordered locus">Ctha_0006</name>
</gene>
<dbReference type="Gene3D" id="3.90.199.10">
    <property type="entry name" value="Topoisomerase II, domain 5"/>
    <property type="match status" value="1"/>
</dbReference>
<dbReference type="GO" id="GO:0006261">
    <property type="term" value="P:DNA-templated DNA replication"/>
    <property type="evidence" value="ECO:0007669"/>
    <property type="project" value="UniProtKB-UniRule"/>
</dbReference>
<dbReference type="SUPFAM" id="SSF101904">
    <property type="entry name" value="GyrA/ParC C-terminal domain-like"/>
    <property type="match status" value="1"/>
</dbReference>
<dbReference type="RefSeq" id="WP_012498562.1">
    <property type="nucleotide sequence ID" value="NC_011026.1"/>
</dbReference>
<dbReference type="PROSITE" id="PS52040">
    <property type="entry name" value="TOPO_IIA"/>
    <property type="match status" value="1"/>
</dbReference>
<keyword evidence="5 9" id="KW-0799">Topoisomerase</keyword>
<keyword evidence="3 9" id="KW-0547">Nucleotide-binding</keyword>
<comment type="miscellaneous">
    <text evidence="9">Few gyrases are as efficient as E.coli at forming negative supercoils. Not all organisms have 2 type II topoisomerases; in organisms with a single type II topoisomerase this enzyme also has to decatenate newly replicated chromosomes.</text>
</comment>
<evidence type="ECO:0000256" key="4">
    <source>
        <dbReference type="ARBA" id="ARBA00022840"/>
    </source>
</evidence>
<comment type="function">
    <text evidence="9">A type II topoisomerase that negatively supercoils closed circular double-stranded (ds) DNA in an ATP-dependent manner to modulate DNA topology and maintain chromosomes in an underwound state. Negative supercoiling favors strand separation, and DNA replication, transcription, recombination and repair, all of which involve strand separation. Also able to catalyze the interconversion of other topological isomers of dsDNA rings, including catenanes and knotted rings. Type II topoisomerases break and join 2 DNA strands simultaneously in an ATP-dependent manner.</text>
</comment>
<dbReference type="HOGENOM" id="CLU_002977_6_1_10"/>
<evidence type="ECO:0000256" key="10">
    <source>
        <dbReference type="PROSITE-ProRule" id="PRU01384"/>
    </source>
</evidence>
<dbReference type="STRING" id="517418.Ctha_0006"/>
<dbReference type="FunFam" id="1.10.268.10:FF:000001">
    <property type="entry name" value="DNA gyrase subunit A"/>
    <property type="match status" value="1"/>
</dbReference>
<evidence type="ECO:0000256" key="9">
    <source>
        <dbReference type="HAMAP-Rule" id="MF_01897"/>
    </source>
</evidence>
<keyword evidence="4 9" id="KW-0067">ATP-binding</keyword>
<evidence type="ECO:0000256" key="7">
    <source>
        <dbReference type="ARBA" id="ARBA00023235"/>
    </source>
</evidence>
<accession>B3QRZ3</accession>
<dbReference type="OrthoDB" id="9806486at2"/>
<evidence type="ECO:0000256" key="3">
    <source>
        <dbReference type="ARBA" id="ARBA00022741"/>
    </source>
</evidence>
<dbReference type="Pfam" id="PF00521">
    <property type="entry name" value="DNA_topoisoIV"/>
    <property type="match status" value="1"/>
</dbReference>
<comment type="subunit">
    <text evidence="9">Heterotetramer, composed of two GyrA and two GyrB chains. In the heterotetramer, GyrA contains the active site tyrosine that forms a transient covalent intermediate with DNA, while GyrB binds cofactors and catalyzes ATP hydrolysis.</text>
</comment>
<dbReference type="FunFam" id="3.30.1360.40:FF:000002">
    <property type="entry name" value="DNA gyrase subunit A"/>
    <property type="match status" value="1"/>
</dbReference>
<dbReference type="EC" id="5.6.2.2" evidence="9"/>
<dbReference type="GO" id="GO:0005737">
    <property type="term" value="C:cytoplasm"/>
    <property type="evidence" value="ECO:0007669"/>
    <property type="project" value="UniProtKB-SubCell"/>
</dbReference>
<comment type="subunit">
    <text evidence="8">Heterotetramer composed of ParC and ParE.</text>
</comment>
<dbReference type="CDD" id="cd00187">
    <property type="entry name" value="TOP4c"/>
    <property type="match status" value="1"/>
</dbReference>
<comment type="catalytic activity">
    <reaction evidence="1 9 10">
        <text>ATP-dependent breakage, passage and rejoining of double-stranded DNA.</text>
        <dbReference type="EC" id="5.6.2.2"/>
    </reaction>
</comment>
<dbReference type="NCBIfam" id="NF004043">
    <property type="entry name" value="PRK05560.1"/>
    <property type="match status" value="1"/>
</dbReference>
<dbReference type="GO" id="GO:0034335">
    <property type="term" value="F:DNA negative supercoiling activity"/>
    <property type="evidence" value="ECO:0007669"/>
    <property type="project" value="UniProtKB-ARBA"/>
</dbReference>
<evidence type="ECO:0000256" key="8">
    <source>
        <dbReference type="ARBA" id="ARBA00063644"/>
    </source>
</evidence>
<reference evidence="13 14" key="1">
    <citation type="submission" date="2008-06" db="EMBL/GenBank/DDBJ databases">
        <title>Complete sequence of Chloroherpeton thalassium ATCC 35110.</title>
        <authorList>
            <consortium name="US DOE Joint Genome Institute"/>
            <person name="Lucas S."/>
            <person name="Copeland A."/>
            <person name="Lapidus A."/>
            <person name="Glavina del Rio T."/>
            <person name="Dalin E."/>
            <person name="Tice H."/>
            <person name="Bruce D."/>
            <person name="Goodwin L."/>
            <person name="Pitluck S."/>
            <person name="Schmutz J."/>
            <person name="Larimer F."/>
            <person name="Land M."/>
            <person name="Hauser L."/>
            <person name="Kyrpides N."/>
            <person name="Mikhailova N."/>
            <person name="Liu Z."/>
            <person name="Li T."/>
            <person name="Zhao F."/>
            <person name="Overmann J."/>
            <person name="Bryant D.A."/>
            <person name="Richardson P."/>
        </authorList>
    </citation>
    <scope>NUCLEOTIDE SEQUENCE [LARGE SCALE GENOMIC DNA]</scope>
    <source>
        <strain evidence="14">ATCC 35110 / GB-78</strain>
    </source>
</reference>
<dbReference type="InterPro" id="IPR013757">
    <property type="entry name" value="Topo_IIA_A_a_sf"/>
</dbReference>
<dbReference type="SUPFAM" id="SSF56719">
    <property type="entry name" value="Type II DNA topoisomerase"/>
    <property type="match status" value="1"/>
</dbReference>
<feature type="active site" description="O-(5'-phospho-DNA)-tyrosine intermediate" evidence="9 10">
    <location>
        <position position="120"/>
    </location>
</feature>
<dbReference type="NCBIfam" id="TIGR01063">
    <property type="entry name" value="gyrA"/>
    <property type="match status" value="1"/>
</dbReference>
<evidence type="ECO:0000256" key="11">
    <source>
        <dbReference type="SAM" id="MobiDB-lite"/>
    </source>
</evidence>
<dbReference type="NCBIfam" id="NF004044">
    <property type="entry name" value="PRK05561.1"/>
    <property type="match status" value="1"/>
</dbReference>
<dbReference type="InterPro" id="IPR013760">
    <property type="entry name" value="Topo_IIA-like_dom_sf"/>
</dbReference>
<dbReference type="InterPro" id="IPR002205">
    <property type="entry name" value="Topo_IIA_dom_A"/>
</dbReference>
<name>B3QRZ3_CHLT3</name>
<feature type="compositionally biased region" description="Acidic residues" evidence="11">
    <location>
        <begin position="808"/>
        <end position="819"/>
    </location>
</feature>
<dbReference type="KEGG" id="cts:Ctha_0006"/>
<dbReference type="EMBL" id="CP001100">
    <property type="protein sequence ID" value="ACF12478.1"/>
    <property type="molecule type" value="Genomic_DNA"/>
</dbReference>
<dbReference type="InterPro" id="IPR005743">
    <property type="entry name" value="GyrA"/>
</dbReference>
<dbReference type="PANTHER" id="PTHR43493">
    <property type="entry name" value="DNA GYRASE/TOPOISOMERASE SUBUNIT A"/>
    <property type="match status" value="1"/>
</dbReference>
<dbReference type="InterPro" id="IPR013758">
    <property type="entry name" value="Topo_IIA_A/C_ab"/>
</dbReference>
<feature type="short sequence motif" description="GyrA-box" evidence="9">
    <location>
        <begin position="524"/>
        <end position="530"/>
    </location>
</feature>
<evidence type="ECO:0000256" key="1">
    <source>
        <dbReference type="ARBA" id="ARBA00000185"/>
    </source>
</evidence>
<evidence type="ECO:0000313" key="14">
    <source>
        <dbReference type="Proteomes" id="UP000001208"/>
    </source>
</evidence>
<dbReference type="GO" id="GO:0003677">
    <property type="term" value="F:DNA binding"/>
    <property type="evidence" value="ECO:0007669"/>
    <property type="project" value="UniProtKB-UniRule"/>
</dbReference>
<protein>
    <recommendedName>
        <fullName evidence="9">DNA gyrase subunit A</fullName>
        <ecNumber evidence="9">5.6.2.2</ecNumber>
    </recommendedName>
</protein>
<dbReference type="Gene3D" id="2.120.10.90">
    <property type="entry name" value="DNA gyrase/topoisomerase IV, subunit A, C-terminal"/>
    <property type="match status" value="1"/>
</dbReference>
<keyword evidence="6 9" id="KW-0238">DNA-binding</keyword>
<keyword evidence="14" id="KW-1185">Reference proteome</keyword>
<dbReference type="HAMAP" id="MF_01897">
    <property type="entry name" value="GyrA"/>
    <property type="match status" value="1"/>
</dbReference>
<evidence type="ECO:0000313" key="13">
    <source>
        <dbReference type="EMBL" id="ACF12478.1"/>
    </source>
</evidence>
<evidence type="ECO:0000259" key="12">
    <source>
        <dbReference type="PROSITE" id="PS52040"/>
    </source>
</evidence>
<keyword evidence="9" id="KW-0963">Cytoplasm</keyword>
<dbReference type="eggNOG" id="COG0188">
    <property type="taxonomic scope" value="Bacteria"/>
</dbReference>
<organism evidence="13 14">
    <name type="scientific">Chloroherpeton thalassium (strain ATCC 35110 / GB-78)</name>
    <dbReference type="NCBI Taxonomy" id="517418"/>
    <lineage>
        <taxon>Bacteria</taxon>
        <taxon>Pseudomonadati</taxon>
        <taxon>Chlorobiota</taxon>
        <taxon>Chlorobiia</taxon>
        <taxon>Chlorobiales</taxon>
        <taxon>Chloroherpetonaceae</taxon>
        <taxon>Chloroherpeton</taxon>
    </lineage>
</organism>
<proteinExistence type="inferred from homology"/>
<dbReference type="GO" id="GO:0005524">
    <property type="term" value="F:ATP binding"/>
    <property type="evidence" value="ECO:0007669"/>
    <property type="project" value="UniProtKB-UniRule"/>
</dbReference>
<feature type="region of interest" description="Disordered" evidence="11">
    <location>
        <begin position="803"/>
        <end position="841"/>
    </location>
</feature>
<dbReference type="GO" id="GO:0009330">
    <property type="term" value="C:DNA topoisomerase type II (double strand cut, ATP-hydrolyzing) complex"/>
    <property type="evidence" value="ECO:0007669"/>
    <property type="project" value="TreeGrafter"/>
</dbReference>
<comment type="similarity">
    <text evidence="2 9">Belongs to the type II topoisomerase GyrA/ParC subunit family.</text>
</comment>
<dbReference type="FunFam" id="3.90.199.10:FF:000001">
    <property type="entry name" value="DNA gyrase subunit A"/>
    <property type="match status" value="1"/>
</dbReference>
<dbReference type="Proteomes" id="UP000001208">
    <property type="component" value="Chromosome"/>
</dbReference>